<dbReference type="EMBL" id="JFHU01000068">
    <property type="protein sequence ID" value="EXX90248.1"/>
    <property type="molecule type" value="Genomic_DNA"/>
</dbReference>
<evidence type="ECO:0000259" key="14">
    <source>
        <dbReference type="Pfam" id="PF12706"/>
    </source>
</evidence>
<comment type="catalytic activity">
    <reaction evidence="13">
        <text>Endonucleolytic cleavage of RNA, removing extra 3' nucleotides from tRNA precursor, generating 3' termini of tRNAs. A 3'-hydroxy group is left at the tRNA terminus and a 5'-phosphoryl group is left at the trailer molecule.</text>
        <dbReference type="EC" id="3.1.26.11"/>
    </reaction>
</comment>
<evidence type="ECO:0000313" key="16">
    <source>
        <dbReference type="Proteomes" id="UP000053750"/>
    </source>
</evidence>
<dbReference type="PANTHER" id="PTHR46018:SF2">
    <property type="entry name" value="ZINC PHOSPHODIESTERASE ELAC PROTEIN 1"/>
    <property type="match status" value="1"/>
</dbReference>
<sequence>MELTFLGTSAGRPLPGRNVSSTALRLPPACGAYWLFDCGEGTQQQIMRTPVKLSKLERIFITHLHGDHTFGLPGLLSSRAFAGGTSPVWVYGPPGIRKWIEMTLEITETRLEYELHLVEIEREGTVYEDGHVRISAAELVHRTVCYGYRIEEKASFGKLDVSKLEAYGVPSGPLAGRLKSGEDVTLPDGRIIRSADVVGPPSAGRVITILSDTSPCDNAVMLAKHADVLVHEATFEAGLESKALEYGHCTTVQAAETARKAGAKRLLLTHFSTRYRDERLQLLAEEAKAVFPAAFAAYDLLEVHIPKTK</sequence>
<name>A0A9W5W896_9BACL</name>
<evidence type="ECO:0000256" key="8">
    <source>
        <dbReference type="ARBA" id="ARBA00022833"/>
    </source>
</evidence>
<comment type="function">
    <text evidence="12 13">Zinc phosphodiesterase, which displays some tRNA 3'-processing endonuclease activity. Probably involved in tRNA maturation, by removing a 3'-trailer from precursor tRNA.</text>
</comment>
<evidence type="ECO:0000256" key="6">
    <source>
        <dbReference type="ARBA" id="ARBA00022759"/>
    </source>
</evidence>
<dbReference type="AlphaFoldDB" id="A0A9W5W896"/>
<evidence type="ECO:0000256" key="9">
    <source>
        <dbReference type="ARBA" id="ARBA00034221"/>
    </source>
</evidence>
<dbReference type="CDD" id="cd07717">
    <property type="entry name" value="RNaseZ_ZiPD-like_MBL-fold"/>
    <property type="match status" value="1"/>
</dbReference>
<feature type="binding site" evidence="13">
    <location>
        <position position="212"/>
    </location>
    <ligand>
        <name>Zn(2+)</name>
        <dbReference type="ChEBI" id="CHEBI:29105"/>
        <label>1</label>
        <note>catalytic</note>
    </ligand>
</feature>
<comment type="subunit">
    <text evidence="1 13">Homodimer.</text>
</comment>
<protein>
    <recommendedName>
        <fullName evidence="2 13">Ribonuclease Z</fullName>
        <shortName evidence="13">RNase Z</shortName>
        <ecNumber evidence="2 13">3.1.26.11</ecNumber>
    </recommendedName>
    <alternativeName>
        <fullName evidence="13">tRNA 3 endonuclease</fullName>
    </alternativeName>
    <alternativeName>
        <fullName evidence="13">tRNase Z</fullName>
    </alternativeName>
</protein>
<accession>A0A9W5W896</accession>
<keyword evidence="6 13" id="KW-0255">Endonuclease</keyword>
<dbReference type="EC" id="3.1.26.11" evidence="2 13"/>
<comment type="catalytic activity">
    <reaction evidence="11">
        <text>3',5'-cyclic UMP + H2O = UMP + H(+)</text>
        <dbReference type="Rhea" id="RHEA:70575"/>
        <dbReference type="ChEBI" id="CHEBI:15377"/>
        <dbReference type="ChEBI" id="CHEBI:15378"/>
        <dbReference type="ChEBI" id="CHEBI:57865"/>
        <dbReference type="ChEBI" id="CHEBI:184387"/>
    </reaction>
    <physiologicalReaction direction="left-to-right" evidence="11">
        <dbReference type="Rhea" id="RHEA:70576"/>
    </physiologicalReaction>
</comment>
<feature type="binding site" evidence="13">
    <location>
        <position position="63"/>
    </location>
    <ligand>
        <name>Zn(2+)</name>
        <dbReference type="ChEBI" id="CHEBI:29105"/>
        <label>1</label>
        <note>catalytic</note>
    </ligand>
</feature>
<evidence type="ECO:0000256" key="7">
    <source>
        <dbReference type="ARBA" id="ARBA00022801"/>
    </source>
</evidence>
<feature type="binding site" evidence="13">
    <location>
        <position position="212"/>
    </location>
    <ligand>
        <name>Zn(2+)</name>
        <dbReference type="ChEBI" id="CHEBI:29105"/>
        <label>2</label>
        <note>catalytic</note>
    </ligand>
</feature>
<dbReference type="Gene3D" id="3.60.15.10">
    <property type="entry name" value="Ribonuclease Z/Hydroxyacylglutathione hydrolase-like"/>
    <property type="match status" value="1"/>
</dbReference>
<organism evidence="15 16">
    <name type="scientific">Paenibacillus darwinianus</name>
    <dbReference type="NCBI Taxonomy" id="1380763"/>
    <lineage>
        <taxon>Bacteria</taxon>
        <taxon>Bacillati</taxon>
        <taxon>Bacillota</taxon>
        <taxon>Bacilli</taxon>
        <taxon>Bacillales</taxon>
        <taxon>Paenibacillaceae</taxon>
        <taxon>Paenibacillus</taxon>
    </lineage>
</organism>
<evidence type="ECO:0000256" key="11">
    <source>
        <dbReference type="ARBA" id="ARBA00048505"/>
    </source>
</evidence>
<evidence type="ECO:0000256" key="13">
    <source>
        <dbReference type="HAMAP-Rule" id="MF_01818"/>
    </source>
</evidence>
<dbReference type="InterPro" id="IPR001279">
    <property type="entry name" value="Metallo-B-lactamas"/>
</dbReference>
<comment type="caution">
    <text evidence="15">The sequence shown here is derived from an EMBL/GenBank/DDBJ whole genome shotgun (WGS) entry which is preliminary data.</text>
</comment>
<keyword evidence="16" id="KW-1185">Reference proteome</keyword>
<keyword evidence="3 13" id="KW-0819">tRNA processing</keyword>
<evidence type="ECO:0000256" key="3">
    <source>
        <dbReference type="ARBA" id="ARBA00022694"/>
    </source>
</evidence>
<comment type="catalytic activity">
    <reaction evidence="9">
        <text>3',5'-cyclic CMP + H2O = CMP + H(+)</text>
        <dbReference type="Rhea" id="RHEA:72675"/>
        <dbReference type="ChEBI" id="CHEBI:15377"/>
        <dbReference type="ChEBI" id="CHEBI:15378"/>
        <dbReference type="ChEBI" id="CHEBI:58003"/>
        <dbReference type="ChEBI" id="CHEBI:60377"/>
    </reaction>
    <physiologicalReaction direction="left-to-right" evidence="9">
        <dbReference type="Rhea" id="RHEA:72676"/>
    </physiologicalReaction>
</comment>
<reference evidence="15 16" key="1">
    <citation type="submission" date="2014-02" db="EMBL/GenBank/DDBJ databases">
        <title>Genome sequence of Paenibacillus darwinianus reveals adaptive mechanisms for survival in Antarctic soils.</title>
        <authorList>
            <person name="Dsouza M."/>
            <person name="Taylor M.W."/>
            <person name="Turner S.J."/>
            <person name="Aislabie J."/>
        </authorList>
    </citation>
    <scope>NUCLEOTIDE SEQUENCE [LARGE SCALE GENOMIC DNA]</scope>
    <source>
        <strain evidence="15 16">CE1</strain>
    </source>
</reference>
<keyword evidence="5 13" id="KW-0479">Metal-binding</keyword>
<dbReference type="Proteomes" id="UP000053750">
    <property type="component" value="Unassembled WGS sequence"/>
</dbReference>
<dbReference type="InterPro" id="IPR036866">
    <property type="entry name" value="RibonucZ/Hydroxyglut_hydro"/>
</dbReference>
<evidence type="ECO:0000256" key="2">
    <source>
        <dbReference type="ARBA" id="ARBA00012477"/>
    </source>
</evidence>
<dbReference type="NCBIfam" id="NF000801">
    <property type="entry name" value="PRK00055.1-3"/>
    <property type="match status" value="1"/>
</dbReference>
<feature type="binding site" evidence="13">
    <location>
        <position position="141"/>
    </location>
    <ligand>
        <name>Zn(2+)</name>
        <dbReference type="ChEBI" id="CHEBI:29105"/>
        <label>1</label>
        <note>catalytic</note>
    </ligand>
</feature>
<comment type="function">
    <text evidence="10">Counteracts the endogenous Pycsar antiviral defense system. Phosphodiesterase that enables metal-dependent hydrolysis of host cyclic nucleotide Pycsar defense signals such as cCMP and cUMP.</text>
</comment>
<feature type="binding site" evidence="13">
    <location>
        <position position="68"/>
    </location>
    <ligand>
        <name>Zn(2+)</name>
        <dbReference type="ChEBI" id="CHEBI:29105"/>
        <label>2</label>
        <note>catalytic</note>
    </ligand>
</feature>
<proteinExistence type="inferred from homology"/>
<comment type="cofactor">
    <cofactor evidence="13">
        <name>Zn(2+)</name>
        <dbReference type="ChEBI" id="CHEBI:29105"/>
    </cofactor>
    <text evidence="13">Binds 2 Zn(2+) ions.</text>
</comment>
<feature type="binding site" evidence="13">
    <location>
        <position position="67"/>
    </location>
    <ligand>
        <name>Zn(2+)</name>
        <dbReference type="ChEBI" id="CHEBI:29105"/>
        <label>2</label>
        <note>catalytic</note>
    </ligand>
</feature>
<keyword evidence="8 13" id="KW-0862">Zinc</keyword>
<feature type="active site" description="Proton acceptor" evidence="13">
    <location>
        <position position="67"/>
    </location>
</feature>
<dbReference type="HAMAP" id="MF_01818">
    <property type="entry name" value="RNase_Z_BN"/>
    <property type="match status" value="1"/>
</dbReference>
<evidence type="ECO:0000256" key="1">
    <source>
        <dbReference type="ARBA" id="ARBA00011738"/>
    </source>
</evidence>
<dbReference type="FunFam" id="3.60.15.10:FF:000002">
    <property type="entry name" value="Ribonuclease Z"/>
    <property type="match status" value="1"/>
</dbReference>
<evidence type="ECO:0000256" key="5">
    <source>
        <dbReference type="ARBA" id="ARBA00022723"/>
    </source>
</evidence>
<dbReference type="SUPFAM" id="SSF56281">
    <property type="entry name" value="Metallo-hydrolase/oxidoreductase"/>
    <property type="match status" value="1"/>
</dbReference>
<dbReference type="GO" id="GO:0042802">
    <property type="term" value="F:identical protein binding"/>
    <property type="evidence" value="ECO:0007669"/>
    <property type="project" value="UniProtKB-ARBA"/>
</dbReference>
<feature type="domain" description="Metallo-beta-lactamase" evidence="14">
    <location>
        <begin position="35"/>
        <end position="152"/>
    </location>
</feature>
<feature type="binding site" evidence="13">
    <location>
        <position position="65"/>
    </location>
    <ligand>
        <name>Zn(2+)</name>
        <dbReference type="ChEBI" id="CHEBI:29105"/>
        <label>1</label>
        <note>catalytic</note>
    </ligand>
</feature>
<evidence type="ECO:0000256" key="10">
    <source>
        <dbReference type="ARBA" id="ARBA00034301"/>
    </source>
</evidence>
<evidence type="ECO:0000256" key="12">
    <source>
        <dbReference type="ARBA" id="ARBA00057812"/>
    </source>
</evidence>
<dbReference type="Pfam" id="PF12706">
    <property type="entry name" value="Lactamase_B_2"/>
    <property type="match status" value="1"/>
</dbReference>
<gene>
    <name evidence="13" type="primary">rnz</name>
    <name evidence="15" type="ORF">BG53_13845</name>
</gene>
<dbReference type="RefSeq" id="WP_036579616.1">
    <property type="nucleotide sequence ID" value="NZ_KK082127.1"/>
</dbReference>
<keyword evidence="4 13" id="KW-0540">Nuclease</keyword>
<dbReference type="PANTHER" id="PTHR46018">
    <property type="entry name" value="ZINC PHOSPHODIESTERASE ELAC PROTEIN 1"/>
    <property type="match status" value="1"/>
</dbReference>
<dbReference type="NCBIfam" id="TIGR02651">
    <property type="entry name" value="RNase_Z"/>
    <property type="match status" value="1"/>
</dbReference>
<evidence type="ECO:0000256" key="4">
    <source>
        <dbReference type="ARBA" id="ARBA00022722"/>
    </source>
</evidence>
<dbReference type="InterPro" id="IPR013471">
    <property type="entry name" value="RNase_Z/BN"/>
</dbReference>
<evidence type="ECO:0000313" key="15">
    <source>
        <dbReference type="EMBL" id="EXX90248.1"/>
    </source>
</evidence>
<dbReference type="OrthoDB" id="9800940at2"/>
<keyword evidence="7 13" id="KW-0378">Hydrolase</keyword>
<dbReference type="GO" id="GO:0008270">
    <property type="term" value="F:zinc ion binding"/>
    <property type="evidence" value="ECO:0007669"/>
    <property type="project" value="UniProtKB-UniRule"/>
</dbReference>
<dbReference type="GO" id="GO:0042781">
    <property type="term" value="F:3'-tRNA processing endoribonuclease activity"/>
    <property type="evidence" value="ECO:0007669"/>
    <property type="project" value="UniProtKB-UniRule"/>
</dbReference>
<comment type="similarity">
    <text evidence="13">Belongs to the RNase Z family.</text>
</comment>
<feature type="binding site" evidence="13">
    <location>
        <position position="270"/>
    </location>
    <ligand>
        <name>Zn(2+)</name>
        <dbReference type="ChEBI" id="CHEBI:29105"/>
        <label>2</label>
        <note>catalytic</note>
    </ligand>
</feature>